<dbReference type="GeneID" id="111307926"/>
<gene>
    <name evidence="2" type="primary">LOC111307926</name>
</gene>
<sequence>MALLWQCPSPLFSSLQLSKLFTINPKRSISNTHSSKSFRISFPSLTHQPICCSNFSSESESYSSSSTGVFIKGLPRSTAEGHLMKVFWQFGEVKQGELVYQSFHFGLSECCSSNDFLFLFNMMYIHGIVLNSSKAGVFRSR</sequence>
<dbReference type="Proteomes" id="UP000515121">
    <property type="component" value="Unplaced"/>
</dbReference>
<name>A0A6P6AB26_DURZI</name>
<dbReference type="InterPro" id="IPR035979">
    <property type="entry name" value="RBD_domain_sf"/>
</dbReference>
<dbReference type="RefSeq" id="XP_022762003.1">
    <property type="nucleotide sequence ID" value="XM_022906268.1"/>
</dbReference>
<evidence type="ECO:0000313" key="1">
    <source>
        <dbReference type="Proteomes" id="UP000515121"/>
    </source>
</evidence>
<organism evidence="1 2">
    <name type="scientific">Durio zibethinus</name>
    <name type="common">Durian</name>
    <dbReference type="NCBI Taxonomy" id="66656"/>
    <lineage>
        <taxon>Eukaryota</taxon>
        <taxon>Viridiplantae</taxon>
        <taxon>Streptophyta</taxon>
        <taxon>Embryophyta</taxon>
        <taxon>Tracheophyta</taxon>
        <taxon>Spermatophyta</taxon>
        <taxon>Magnoliopsida</taxon>
        <taxon>eudicotyledons</taxon>
        <taxon>Gunneridae</taxon>
        <taxon>Pentapetalae</taxon>
        <taxon>rosids</taxon>
        <taxon>malvids</taxon>
        <taxon>Malvales</taxon>
        <taxon>Malvaceae</taxon>
        <taxon>Helicteroideae</taxon>
        <taxon>Durio</taxon>
    </lineage>
</organism>
<protein>
    <submittedName>
        <fullName evidence="2">Uncharacterized protein LOC111307926 isoform X1</fullName>
    </submittedName>
</protein>
<dbReference type="Gene3D" id="3.30.70.330">
    <property type="match status" value="1"/>
</dbReference>
<dbReference type="KEGG" id="dzi:111307926"/>
<proteinExistence type="predicted"/>
<reference evidence="2" key="1">
    <citation type="submission" date="2025-08" db="UniProtKB">
        <authorList>
            <consortium name="RefSeq"/>
        </authorList>
    </citation>
    <scope>IDENTIFICATION</scope>
    <source>
        <tissue evidence="2">Fruit stalk</tissue>
    </source>
</reference>
<dbReference type="GO" id="GO:0003676">
    <property type="term" value="F:nucleic acid binding"/>
    <property type="evidence" value="ECO:0007669"/>
    <property type="project" value="InterPro"/>
</dbReference>
<dbReference type="AlphaFoldDB" id="A0A6P6AB26"/>
<accession>A0A6P6AB26</accession>
<dbReference type="OrthoDB" id="272703at2759"/>
<keyword evidence="1" id="KW-1185">Reference proteome</keyword>
<dbReference type="InterPro" id="IPR012677">
    <property type="entry name" value="Nucleotide-bd_a/b_plait_sf"/>
</dbReference>
<evidence type="ECO:0000313" key="2">
    <source>
        <dbReference type="RefSeq" id="XP_022762003.1"/>
    </source>
</evidence>
<dbReference type="SUPFAM" id="SSF54928">
    <property type="entry name" value="RNA-binding domain, RBD"/>
    <property type="match status" value="1"/>
</dbReference>